<evidence type="ECO:0000256" key="2">
    <source>
        <dbReference type="ARBA" id="ARBA00022723"/>
    </source>
</evidence>
<dbReference type="PANTHER" id="PTHR20854">
    <property type="entry name" value="INOSITOL MONOPHOSPHATASE"/>
    <property type="match status" value="1"/>
</dbReference>
<feature type="binding site" evidence="4">
    <location>
        <position position="94"/>
    </location>
    <ligand>
        <name>Mg(2+)</name>
        <dbReference type="ChEBI" id="CHEBI:18420"/>
        <label>1</label>
        <note>catalytic</note>
    </ligand>
</feature>
<name>A0A1I1QTN8_9GAMM</name>
<accession>A0A1I1QTN8</accession>
<dbReference type="GO" id="GO:0007165">
    <property type="term" value="P:signal transduction"/>
    <property type="evidence" value="ECO:0007669"/>
    <property type="project" value="TreeGrafter"/>
</dbReference>
<dbReference type="PANTHER" id="PTHR20854:SF4">
    <property type="entry name" value="INOSITOL-1-MONOPHOSPHATASE-RELATED"/>
    <property type="match status" value="1"/>
</dbReference>
<dbReference type="PROSITE" id="PS00630">
    <property type="entry name" value="IMP_2"/>
    <property type="match status" value="1"/>
</dbReference>
<feature type="binding site" evidence="4">
    <location>
        <position position="69"/>
    </location>
    <ligand>
        <name>Mg(2+)</name>
        <dbReference type="ChEBI" id="CHEBI:18420"/>
        <label>1</label>
        <note>catalytic</note>
    </ligand>
</feature>
<dbReference type="InterPro" id="IPR020550">
    <property type="entry name" value="Inositol_monophosphatase_CS"/>
</dbReference>
<evidence type="ECO:0000313" key="6">
    <source>
        <dbReference type="Proteomes" id="UP000198611"/>
    </source>
</evidence>
<proteinExistence type="inferred from homology"/>
<dbReference type="Proteomes" id="UP000198611">
    <property type="component" value="Unassembled WGS sequence"/>
</dbReference>
<evidence type="ECO:0000256" key="4">
    <source>
        <dbReference type="PIRSR" id="PIRSR600760-2"/>
    </source>
</evidence>
<dbReference type="Gene3D" id="3.30.540.10">
    <property type="entry name" value="Fructose-1,6-Bisphosphatase, subunit A, domain 1"/>
    <property type="match status" value="1"/>
</dbReference>
<dbReference type="GO" id="GO:0006020">
    <property type="term" value="P:inositol metabolic process"/>
    <property type="evidence" value="ECO:0007669"/>
    <property type="project" value="TreeGrafter"/>
</dbReference>
<dbReference type="GO" id="GO:0046872">
    <property type="term" value="F:metal ion binding"/>
    <property type="evidence" value="ECO:0007669"/>
    <property type="project" value="UniProtKB-KW"/>
</dbReference>
<feature type="binding site" evidence="4">
    <location>
        <position position="214"/>
    </location>
    <ligand>
        <name>Mg(2+)</name>
        <dbReference type="ChEBI" id="CHEBI:18420"/>
        <label>1</label>
        <note>catalytic</note>
    </ligand>
</feature>
<comment type="similarity">
    <text evidence="1">Belongs to the inositol monophosphatase superfamily.</text>
</comment>
<keyword evidence="3 4" id="KW-0460">Magnesium</keyword>
<dbReference type="Gene3D" id="3.40.190.80">
    <property type="match status" value="1"/>
</dbReference>
<dbReference type="OrthoDB" id="9785695at2"/>
<dbReference type="GO" id="GO:0008934">
    <property type="term" value="F:inositol monophosphate 1-phosphatase activity"/>
    <property type="evidence" value="ECO:0007669"/>
    <property type="project" value="TreeGrafter"/>
</dbReference>
<dbReference type="SUPFAM" id="SSF56655">
    <property type="entry name" value="Carbohydrate phosphatase"/>
    <property type="match status" value="1"/>
</dbReference>
<evidence type="ECO:0000256" key="1">
    <source>
        <dbReference type="ARBA" id="ARBA00009759"/>
    </source>
</evidence>
<organism evidence="5 6">
    <name type="scientific">Thiohalospira halophila DSM 15071</name>
    <dbReference type="NCBI Taxonomy" id="1123397"/>
    <lineage>
        <taxon>Bacteria</taxon>
        <taxon>Pseudomonadati</taxon>
        <taxon>Pseudomonadota</taxon>
        <taxon>Gammaproteobacteria</taxon>
        <taxon>Thiohalospirales</taxon>
        <taxon>Thiohalospiraceae</taxon>
        <taxon>Thiohalospira</taxon>
    </lineage>
</organism>
<dbReference type="CDD" id="cd01637">
    <property type="entry name" value="IMPase_like"/>
    <property type="match status" value="1"/>
</dbReference>
<dbReference type="EMBL" id="FOMJ01000003">
    <property type="protein sequence ID" value="SFD25372.1"/>
    <property type="molecule type" value="Genomic_DNA"/>
</dbReference>
<dbReference type="Pfam" id="PF00459">
    <property type="entry name" value="Inositol_P"/>
    <property type="match status" value="1"/>
</dbReference>
<dbReference type="AlphaFoldDB" id="A0A1I1QTN8"/>
<dbReference type="GO" id="GO:0046854">
    <property type="term" value="P:phosphatidylinositol phosphate biosynthetic process"/>
    <property type="evidence" value="ECO:0007669"/>
    <property type="project" value="InterPro"/>
</dbReference>
<reference evidence="5 6" key="1">
    <citation type="submission" date="2016-10" db="EMBL/GenBank/DDBJ databases">
        <authorList>
            <person name="de Groot N.N."/>
        </authorList>
    </citation>
    <scope>NUCLEOTIDE SEQUENCE [LARGE SCALE GENOMIC DNA]</scope>
    <source>
        <strain evidence="5 6">HL3</strain>
    </source>
</reference>
<gene>
    <name evidence="5" type="ORF">SAMN05660831_01284</name>
</gene>
<protein>
    <submittedName>
        <fullName evidence="5">Myo-inositol-1(Or 4)-monophosphatase</fullName>
    </submittedName>
</protein>
<sequence>MTVAGRPDLAAVAACVRRAAEAELLPRYERVGHEFKADGSLVTEADTACQEALTAELARLAPAIPLLGEEMTAAEQADYLTGNEAGLWILDPLDGTGNFAVGIPFFSISLALVVAGRVELAVVYHPTTGECFTAARGEGAWLDGERLGEGFQPDLAHASALVDFKRLPTGLAAALATEPPYRSQRSFGSVALDWCWVAAGRCHLYVHGGQKVWDLAAGSLILSEAGGHAATLAGEPVFEPVLESRSVVAALDGDLFRQWQAWLREAGEGEGATPD</sequence>
<evidence type="ECO:0000256" key="3">
    <source>
        <dbReference type="ARBA" id="ARBA00022842"/>
    </source>
</evidence>
<comment type="cofactor">
    <cofactor evidence="4">
        <name>Mg(2+)</name>
        <dbReference type="ChEBI" id="CHEBI:18420"/>
    </cofactor>
</comment>
<evidence type="ECO:0000313" key="5">
    <source>
        <dbReference type="EMBL" id="SFD25372.1"/>
    </source>
</evidence>
<keyword evidence="2 4" id="KW-0479">Metal-binding</keyword>
<keyword evidence="6" id="KW-1185">Reference proteome</keyword>
<feature type="binding site" evidence="4">
    <location>
        <position position="91"/>
    </location>
    <ligand>
        <name>Mg(2+)</name>
        <dbReference type="ChEBI" id="CHEBI:18420"/>
        <label>1</label>
        <note>catalytic</note>
    </ligand>
</feature>
<dbReference type="PRINTS" id="PR00377">
    <property type="entry name" value="IMPHPHTASES"/>
</dbReference>
<dbReference type="STRING" id="1123397.SAMN05660831_01284"/>
<dbReference type="RefSeq" id="WP_093427934.1">
    <property type="nucleotide sequence ID" value="NZ_FOMJ01000003.1"/>
</dbReference>
<dbReference type="InterPro" id="IPR000760">
    <property type="entry name" value="Inositol_monophosphatase-like"/>
</dbReference>
<feature type="binding site" evidence="4">
    <location>
        <position position="93"/>
    </location>
    <ligand>
        <name>Mg(2+)</name>
        <dbReference type="ChEBI" id="CHEBI:18420"/>
        <label>2</label>
    </ligand>
</feature>